<evidence type="ECO:0000256" key="2">
    <source>
        <dbReference type="HAMAP-Rule" id="MF_00758"/>
    </source>
</evidence>
<evidence type="ECO:0000313" key="3">
    <source>
        <dbReference type="EMBL" id="RDH82902.1"/>
    </source>
</evidence>
<reference evidence="3 4" key="1">
    <citation type="journal article" date="2018" name="ISME J.">
        <title>Endosymbiont genomes yield clues of tubeworm success.</title>
        <authorList>
            <person name="Li Y."/>
            <person name="Liles M.R."/>
            <person name="Halanych K.M."/>
        </authorList>
    </citation>
    <scope>NUCLEOTIDE SEQUENCE [LARGE SCALE GENOMIC DNA]</scope>
    <source>
        <strain evidence="3">A1464</strain>
    </source>
</reference>
<comment type="caution">
    <text evidence="3">The sequence shown here is derived from an EMBL/GenBank/DDBJ whole genome shotgun (WGS) entry which is preliminary data.</text>
</comment>
<dbReference type="PANTHER" id="PTHR30327">
    <property type="entry name" value="UNCHARACTERIZED PROTEIN YQGE"/>
    <property type="match status" value="1"/>
</dbReference>
<dbReference type="PANTHER" id="PTHR30327:SF1">
    <property type="entry name" value="UPF0301 PROTEIN YQGE"/>
    <property type="match status" value="1"/>
</dbReference>
<gene>
    <name evidence="3" type="ORF">DIZ80_11585</name>
</gene>
<accession>A0A370DDA8</accession>
<dbReference type="SUPFAM" id="SSF143456">
    <property type="entry name" value="VC0467-like"/>
    <property type="match status" value="1"/>
</dbReference>
<organism evidence="3 4">
    <name type="scientific">endosymbiont of Galathealinum brachiosum</name>
    <dbReference type="NCBI Taxonomy" id="2200906"/>
    <lineage>
        <taxon>Bacteria</taxon>
        <taxon>Pseudomonadati</taxon>
        <taxon>Pseudomonadota</taxon>
        <taxon>Gammaproteobacteria</taxon>
        <taxon>sulfur-oxidizing symbionts</taxon>
    </lineage>
</organism>
<dbReference type="Gene3D" id="3.40.1740.10">
    <property type="entry name" value="VC0467-like"/>
    <property type="match status" value="1"/>
</dbReference>
<dbReference type="AlphaFoldDB" id="A0A370DDA8"/>
<dbReference type="EMBL" id="QFXC01000011">
    <property type="protein sequence ID" value="RDH82902.1"/>
    <property type="molecule type" value="Genomic_DNA"/>
</dbReference>
<dbReference type="HAMAP" id="MF_00758">
    <property type="entry name" value="UPF0301"/>
    <property type="match status" value="1"/>
</dbReference>
<protein>
    <recommendedName>
        <fullName evidence="2">UPF0301 protein DIZ80_11585</fullName>
    </recommendedName>
</protein>
<dbReference type="GO" id="GO:0005829">
    <property type="term" value="C:cytosol"/>
    <property type="evidence" value="ECO:0007669"/>
    <property type="project" value="TreeGrafter"/>
</dbReference>
<evidence type="ECO:0000313" key="4">
    <source>
        <dbReference type="Proteomes" id="UP000254266"/>
    </source>
</evidence>
<sequence length="187" mass="20272">MTEETCLANHFLIAMPSLEDGNFSRSVTFICEHDDNGALGITINRPSEFSLAEIFSQLQITTSNNEIKNQTVLSGGPVQTDRGFILHTPVGKWDSSLKVTDNIAVTTSQDIMQAIANGSGPDQSLLALGYAGWGPGQLEYEISENTWLNCPATEDILFNTPIESRWTAAAMLLGIDLQLLSNQTGHA</sequence>
<dbReference type="Proteomes" id="UP000254266">
    <property type="component" value="Unassembled WGS sequence"/>
</dbReference>
<name>A0A370DDA8_9GAMM</name>
<dbReference type="NCBIfam" id="NF001266">
    <property type="entry name" value="PRK00228.1-1"/>
    <property type="match status" value="1"/>
</dbReference>
<comment type="similarity">
    <text evidence="1 2">Belongs to the UPF0301 (AlgH) family.</text>
</comment>
<proteinExistence type="inferred from homology"/>
<dbReference type="Pfam" id="PF02622">
    <property type="entry name" value="DUF179"/>
    <property type="match status" value="1"/>
</dbReference>
<keyword evidence="4" id="KW-1185">Reference proteome</keyword>
<evidence type="ECO:0000256" key="1">
    <source>
        <dbReference type="ARBA" id="ARBA00009600"/>
    </source>
</evidence>
<dbReference type="InterPro" id="IPR003774">
    <property type="entry name" value="AlgH-like"/>
</dbReference>